<dbReference type="EMBL" id="KN817669">
    <property type="protein sequence ID" value="KJA14676.1"/>
    <property type="molecule type" value="Genomic_DNA"/>
</dbReference>
<reference evidence="2" key="1">
    <citation type="submission" date="2014-04" db="EMBL/GenBank/DDBJ databases">
        <title>Evolutionary Origins and Diversification of the Mycorrhizal Mutualists.</title>
        <authorList>
            <consortium name="DOE Joint Genome Institute"/>
            <consortium name="Mycorrhizal Genomics Consortium"/>
            <person name="Kohler A."/>
            <person name="Kuo A."/>
            <person name="Nagy L.G."/>
            <person name="Floudas D."/>
            <person name="Copeland A."/>
            <person name="Barry K.W."/>
            <person name="Cichocki N."/>
            <person name="Veneault-Fourrey C."/>
            <person name="LaButti K."/>
            <person name="Lindquist E.A."/>
            <person name="Lipzen A."/>
            <person name="Lundell T."/>
            <person name="Morin E."/>
            <person name="Murat C."/>
            <person name="Riley R."/>
            <person name="Ohm R."/>
            <person name="Sun H."/>
            <person name="Tunlid A."/>
            <person name="Henrissat B."/>
            <person name="Grigoriev I.V."/>
            <person name="Hibbett D.S."/>
            <person name="Martin F."/>
        </authorList>
    </citation>
    <scope>NUCLEOTIDE SEQUENCE [LARGE SCALE GENOMIC DNA]</scope>
    <source>
        <strain evidence="2">FD-334 SS-4</strain>
    </source>
</reference>
<gene>
    <name evidence="1" type="ORF">HYPSUDRAFT_124027</name>
</gene>
<accession>A0A0D2NDL0</accession>
<dbReference type="Proteomes" id="UP000054270">
    <property type="component" value="Unassembled WGS sequence"/>
</dbReference>
<dbReference type="OrthoDB" id="3270336at2759"/>
<proteinExistence type="predicted"/>
<sequence length="188" mass="21290">FQHPYRPHGYIFDISDYAAYIDRCRYVILHRSSGRAVLLRGGYLWRVAVSEVSFDRVLAGPSGLSLNSGEMLVVTLSNGKKYVDDSLRDWEINLLTGVYNCATAHPNQIALKSWCPSPTLYARSGLDYGRWTAFNESLYEVGSSNIEDPNAKLERQPCPAKQWRNICRGSRDLCRATHKLEEDSLSLI</sequence>
<evidence type="ECO:0000313" key="1">
    <source>
        <dbReference type="EMBL" id="KJA14676.1"/>
    </source>
</evidence>
<dbReference type="STRING" id="945553.A0A0D2NDL0"/>
<organism evidence="1 2">
    <name type="scientific">Hypholoma sublateritium (strain FD-334 SS-4)</name>
    <dbReference type="NCBI Taxonomy" id="945553"/>
    <lineage>
        <taxon>Eukaryota</taxon>
        <taxon>Fungi</taxon>
        <taxon>Dikarya</taxon>
        <taxon>Basidiomycota</taxon>
        <taxon>Agaricomycotina</taxon>
        <taxon>Agaricomycetes</taxon>
        <taxon>Agaricomycetidae</taxon>
        <taxon>Agaricales</taxon>
        <taxon>Agaricineae</taxon>
        <taxon>Strophariaceae</taxon>
        <taxon>Hypholoma</taxon>
    </lineage>
</organism>
<keyword evidence="2" id="KW-1185">Reference proteome</keyword>
<feature type="non-terminal residue" evidence="1">
    <location>
        <position position="1"/>
    </location>
</feature>
<feature type="non-terminal residue" evidence="1">
    <location>
        <position position="188"/>
    </location>
</feature>
<dbReference type="AlphaFoldDB" id="A0A0D2NDL0"/>
<name>A0A0D2NDL0_HYPSF</name>
<protein>
    <submittedName>
        <fullName evidence="1">Uncharacterized protein</fullName>
    </submittedName>
</protein>
<evidence type="ECO:0000313" key="2">
    <source>
        <dbReference type="Proteomes" id="UP000054270"/>
    </source>
</evidence>